<comment type="caution">
    <text evidence="6">The sequence shown here is derived from an EMBL/GenBank/DDBJ whole genome shotgun (WGS) entry which is preliminary data.</text>
</comment>
<proteinExistence type="inferred from homology"/>
<keyword evidence="3 4" id="KW-0012">Acyltransferase</keyword>
<evidence type="ECO:0000256" key="4">
    <source>
        <dbReference type="RuleBase" id="RU365031"/>
    </source>
</evidence>
<evidence type="ECO:0000313" key="6">
    <source>
        <dbReference type="EMBL" id="MFC0532442.1"/>
    </source>
</evidence>
<comment type="catalytic activity">
    <reaction evidence="4">
        <text>a 2-deoxystreptamine antibiotic + acetyl-CoA = an N(3)-acetyl-2-deoxystreptamine antibiotic + CoA + H(+)</text>
        <dbReference type="Rhea" id="RHEA:12665"/>
        <dbReference type="ChEBI" id="CHEBI:15378"/>
        <dbReference type="ChEBI" id="CHEBI:57287"/>
        <dbReference type="ChEBI" id="CHEBI:57288"/>
        <dbReference type="ChEBI" id="CHEBI:57921"/>
        <dbReference type="ChEBI" id="CHEBI:77452"/>
        <dbReference type="EC" id="2.3.1.81"/>
    </reaction>
</comment>
<dbReference type="PANTHER" id="PTHR11104:SF0">
    <property type="entry name" value="SPBETA PROPHAGE-DERIVED AMINOGLYCOSIDE N(3')-ACETYLTRANSFERASE-LIKE PROTEIN YOKD"/>
    <property type="match status" value="1"/>
</dbReference>
<organism evidence="6 7">
    <name type="scientific">Phytohabitans kaempferiae</name>
    <dbReference type="NCBI Taxonomy" id="1620943"/>
    <lineage>
        <taxon>Bacteria</taxon>
        <taxon>Bacillati</taxon>
        <taxon>Actinomycetota</taxon>
        <taxon>Actinomycetes</taxon>
        <taxon>Micromonosporales</taxon>
        <taxon>Micromonosporaceae</taxon>
    </lineage>
</organism>
<feature type="region of interest" description="Disordered" evidence="5">
    <location>
        <begin position="206"/>
        <end position="246"/>
    </location>
</feature>
<evidence type="ECO:0000256" key="3">
    <source>
        <dbReference type="ARBA" id="ARBA00023315"/>
    </source>
</evidence>
<dbReference type="InterPro" id="IPR003679">
    <property type="entry name" value="Amioglycoside_AcTrfase"/>
</dbReference>
<name>A0ABV6MDC8_9ACTN</name>
<feature type="compositionally biased region" description="Gly residues" evidence="5">
    <location>
        <begin position="231"/>
        <end position="244"/>
    </location>
</feature>
<dbReference type="EC" id="2.3.1.-" evidence="4"/>
<comment type="similarity">
    <text evidence="1 4">Belongs to the antibiotic N-acetyltransferase family.</text>
</comment>
<dbReference type="Proteomes" id="UP001589867">
    <property type="component" value="Unassembled WGS sequence"/>
</dbReference>
<dbReference type="PANTHER" id="PTHR11104">
    <property type="entry name" value="AMINOGLYCOSIDE N3-ACETYLTRANSFERASE"/>
    <property type="match status" value="1"/>
</dbReference>
<evidence type="ECO:0000256" key="2">
    <source>
        <dbReference type="ARBA" id="ARBA00022679"/>
    </source>
</evidence>
<keyword evidence="2 4" id="KW-0808">Transferase</keyword>
<evidence type="ECO:0000313" key="7">
    <source>
        <dbReference type="Proteomes" id="UP001589867"/>
    </source>
</evidence>
<dbReference type="SUPFAM" id="SSF110710">
    <property type="entry name" value="TTHA0583/YokD-like"/>
    <property type="match status" value="1"/>
</dbReference>
<accession>A0ABV6MDC8</accession>
<dbReference type="InterPro" id="IPR028345">
    <property type="entry name" value="Antibiotic_NAT-like"/>
</dbReference>
<dbReference type="RefSeq" id="WP_377258502.1">
    <property type="nucleotide sequence ID" value="NZ_JBHLUH010000071.1"/>
</dbReference>
<reference evidence="6 7" key="1">
    <citation type="submission" date="2024-09" db="EMBL/GenBank/DDBJ databases">
        <authorList>
            <person name="Sun Q."/>
            <person name="Mori K."/>
        </authorList>
    </citation>
    <scope>NUCLEOTIDE SEQUENCE [LARGE SCALE GENOMIC DNA]</scope>
    <source>
        <strain evidence="6 7">TBRC 3947</strain>
    </source>
</reference>
<protein>
    <recommendedName>
        <fullName evidence="4">Aminoglycoside N(3)-acetyltransferase</fullName>
        <ecNumber evidence="4">2.3.1.-</ecNumber>
    </recommendedName>
</protein>
<evidence type="ECO:0000256" key="5">
    <source>
        <dbReference type="SAM" id="MobiDB-lite"/>
    </source>
</evidence>
<evidence type="ECO:0000256" key="1">
    <source>
        <dbReference type="ARBA" id="ARBA00006383"/>
    </source>
</evidence>
<sequence length="305" mass="31985">MRLTCDMTDDAAVAEEMVTATAMPQTREGLAGDLAALGVRRGSVLLVHSSFKALGWVCGGPVAVVQALLDALGPQGTLVVPTHTPDNTDPAGWRHPPVPESWWPVIRAHTPAFDPGLTPSRWMGVVAETVRTWPGARRSDHPQVSFAAVGPAAEAVVAGHQLDEMLGERSPVGAVYRMDGDVLLVGVGHGSNTSLHLAEYRLPDPPRRWEGSAVRAPSGGAGRGPSDAGLARGGGAGRASGGGTWVRWQDVDTDEGDFDQVGAAFEAGGAVRVGLVGGAECRLIRQRALVDFAVDWLGSHRWPAR</sequence>
<gene>
    <name evidence="6" type="ORF">ACFFIA_32825</name>
</gene>
<dbReference type="Pfam" id="PF02522">
    <property type="entry name" value="Antibiotic_NAT"/>
    <property type="match status" value="1"/>
</dbReference>
<dbReference type="EMBL" id="JBHLUH010000071">
    <property type="protein sequence ID" value="MFC0532442.1"/>
    <property type="molecule type" value="Genomic_DNA"/>
</dbReference>
<keyword evidence="4" id="KW-0046">Antibiotic resistance</keyword>
<keyword evidence="7" id="KW-1185">Reference proteome</keyword>